<evidence type="ECO:0000313" key="4">
    <source>
        <dbReference type="Proteomes" id="UP000053477"/>
    </source>
</evidence>
<dbReference type="EMBL" id="KQ085911">
    <property type="protein sequence ID" value="KLO16883.1"/>
    <property type="molecule type" value="Genomic_DNA"/>
</dbReference>
<dbReference type="AlphaFoldDB" id="A0A0H2S5B6"/>
<feature type="signal peptide" evidence="2">
    <location>
        <begin position="1"/>
        <end position="23"/>
    </location>
</feature>
<feature type="compositionally biased region" description="Basic residues" evidence="1">
    <location>
        <begin position="121"/>
        <end position="133"/>
    </location>
</feature>
<protein>
    <submittedName>
        <fullName evidence="3">Uncharacterized protein</fullName>
    </submittedName>
</protein>
<evidence type="ECO:0000256" key="2">
    <source>
        <dbReference type="SAM" id="SignalP"/>
    </source>
</evidence>
<sequence>MANWLDLFSLVVMLAITVGVIYAISIGVQQVSDAINNTKQTLKDKGVHISDKGVSVKTTSRFNREDYVDATQRGFIKAMGASSFGTTEGYEGEMPSISRQNSSTGSIKSLSSSKGDDGSVKKKRSFMTRKSSH</sequence>
<dbReference type="InParanoid" id="A0A0H2S5B6"/>
<feature type="compositionally biased region" description="Low complexity" evidence="1">
    <location>
        <begin position="102"/>
        <end position="113"/>
    </location>
</feature>
<proteinExistence type="predicted"/>
<name>A0A0H2S5B6_9AGAM</name>
<dbReference type="Proteomes" id="UP000053477">
    <property type="component" value="Unassembled WGS sequence"/>
</dbReference>
<gene>
    <name evidence="3" type="ORF">SCHPADRAFT_901207</name>
</gene>
<accession>A0A0H2S5B6</accession>
<keyword evidence="2" id="KW-0732">Signal</keyword>
<evidence type="ECO:0000313" key="3">
    <source>
        <dbReference type="EMBL" id="KLO16883.1"/>
    </source>
</evidence>
<dbReference type="OrthoDB" id="2505950at2759"/>
<organism evidence="3 4">
    <name type="scientific">Schizopora paradoxa</name>
    <dbReference type="NCBI Taxonomy" id="27342"/>
    <lineage>
        <taxon>Eukaryota</taxon>
        <taxon>Fungi</taxon>
        <taxon>Dikarya</taxon>
        <taxon>Basidiomycota</taxon>
        <taxon>Agaricomycotina</taxon>
        <taxon>Agaricomycetes</taxon>
        <taxon>Hymenochaetales</taxon>
        <taxon>Schizoporaceae</taxon>
        <taxon>Schizopora</taxon>
    </lineage>
</organism>
<reference evidence="3 4" key="1">
    <citation type="submission" date="2015-04" db="EMBL/GenBank/DDBJ databases">
        <title>Complete genome sequence of Schizopora paradoxa KUC8140, a cosmopolitan wood degrader in East Asia.</title>
        <authorList>
            <consortium name="DOE Joint Genome Institute"/>
            <person name="Min B."/>
            <person name="Park H."/>
            <person name="Jang Y."/>
            <person name="Kim J.-J."/>
            <person name="Kim K.H."/>
            <person name="Pangilinan J."/>
            <person name="Lipzen A."/>
            <person name="Riley R."/>
            <person name="Grigoriev I.V."/>
            <person name="Spatafora J.W."/>
            <person name="Choi I.-G."/>
        </authorList>
    </citation>
    <scope>NUCLEOTIDE SEQUENCE [LARGE SCALE GENOMIC DNA]</scope>
    <source>
        <strain evidence="3 4">KUC8140</strain>
    </source>
</reference>
<evidence type="ECO:0000256" key="1">
    <source>
        <dbReference type="SAM" id="MobiDB-lite"/>
    </source>
</evidence>
<keyword evidence="4" id="KW-1185">Reference proteome</keyword>
<feature type="region of interest" description="Disordered" evidence="1">
    <location>
        <begin position="86"/>
        <end position="133"/>
    </location>
</feature>
<feature type="chain" id="PRO_5005202414" evidence="2">
    <location>
        <begin position="24"/>
        <end position="133"/>
    </location>
</feature>